<organism evidence="12 13">
    <name type="scientific">Leeia speluncae</name>
    <dbReference type="NCBI Taxonomy" id="2884804"/>
    <lineage>
        <taxon>Bacteria</taxon>
        <taxon>Pseudomonadati</taxon>
        <taxon>Pseudomonadota</taxon>
        <taxon>Betaproteobacteria</taxon>
        <taxon>Neisseriales</taxon>
        <taxon>Leeiaceae</taxon>
        <taxon>Leeia</taxon>
    </lineage>
</organism>
<feature type="transmembrane region" description="Helical" evidence="10">
    <location>
        <begin position="194"/>
        <end position="215"/>
    </location>
</feature>
<dbReference type="CDD" id="cd06261">
    <property type="entry name" value="TM_PBP2"/>
    <property type="match status" value="1"/>
</dbReference>
<dbReference type="Pfam" id="PF00528">
    <property type="entry name" value="BPD_transp_1"/>
    <property type="match status" value="1"/>
</dbReference>
<evidence type="ECO:0000256" key="5">
    <source>
        <dbReference type="ARBA" id="ARBA00022475"/>
    </source>
</evidence>
<evidence type="ECO:0000313" key="12">
    <source>
        <dbReference type="EMBL" id="MCB6182271.1"/>
    </source>
</evidence>
<name>A0ABS8D257_9NEIS</name>
<dbReference type="InterPro" id="IPR005672">
    <property type="entry name" value="Phosphate_PstA"/>
</dbReference>
<dbReference type="PANTHER" id="PTHR42922:SF1">
    <property type="entry name" value="PHOSPHATE TRANSPORT SYSTEM PERMEASE PROTEIN PSTA"/>
    <property type="match status" value="1"/>
</dbReference>
<comment type="subcellular location">
    <subcellularLocation>
        <location evidence="10">Cell inner membrane</location>
        <topology evidence="10">Multi-pass membrane protein</topology>
    </subcellularLocation>
    <subcellularLocation>
        <location evidence="1">Cell membrane</location>
        <topology evidence="1">Multi-pass membrane protein</topology>
    </subcellularLocation>
</comment>
<evidence type="ECO:0000256" key="4">
    <source>
        <dbReference type="ARBA" id="ARBA00022448"/>
    </source>
</evidence>
<evidence type="ECO:0000256" key="6">
    <source>
        <dbReference type="ARBA" id="ARBA00022592"/>
    </source>
</evidence>
<dbReference type="Proteomes" id="UP001165395">
    <property type="component" value="Unassembled WGS sequence"/>
</dbReference>
<evidence type="ECO:0000256" key="1">
    <source>
        <dbReference type="ARBA" id="ARBA00004651"/>
    </source>
</evidence>
<evidence type="ECO:0000259" key="11">
    <source>
        <dbReference type="PROSITE" id="PS50928"/>
    </source>
</evidence>
<feature type="domain" description="ABC transmembrane type-1" evidence="11">
    <location>
        <begin position="79"/>
        <end position="282"/>
    </location>
</feature>
<feature type="transmembrane region" description="Helical" evidence="10">
    <location>
        <begin position="150"/>
        <end position="173"/>
    </location>
</feature>
<evidence type="ECO:0000256" key="3">
    <source>
        <dbReference type="ARBA" id="ARBA00016864"/>
    </source>
</evidence>
<dbReference type="EMBL" id="JAJBZT010000001">
    <property type="protein sequence ID" value="MCB6182271.1"/>
    <property type="molecule type" value="Genomic_DNA"/>
</dbReference>
<dbReference type="PANTHER" id="PTHR42922">
    <property type="entry name" value="PHOSPHATE TRANSPORT SYSTEM PERMEASE PROTEIN PSTA"/>
    <property type="match status" value="1"/>
</dbReference>
<dbReference type="SUPFAM" id="SSF161098">
    <property type="entry name" value="MetI-like"/>
    <property type="match status" value="1"/>
</dbReference>
<dbReference type="RefSeq" id="WP_227177845.1">
    <property type="nucleotide sequence ID" value="NZ_JAJBZT010000001.1"/>
</dbReference>
<keyword evidence="5 10" id="KW-1003">Cell membrane</keyword>
<feature type="transmembrane region" description="Helical" evidence="10">
    <location>
        <begin position="75"/>
        <end position="103"/>
    </location>
</feature>
<dbReference type="InterPro" id="IPR051408">
    <property type="entry name" value="Phosphate_transprt_permease"/>
</dbReference>
<keyword evidence="9 10" id="KW-0472">Membrane</keyword>
<evidence type="ECO:0000256" key="8">
    <source>
        <dbReference type="ARBA" id="ARBA00022989"/>
    </source>
</evidence>
<gene>
    <name evidence="12" type="primary">pstA</name>
    <name evidence="12" type="ORF">LIN78_01700</name>
</gene>
<reference evidence="12" key="1">
    <citation type="submission" date="2021-10" db="EMBL/GenBank/DDBJ databases">
        <title>The complete genome sequence of Leeia sp. TBRC 13508.</title>
        <authorList>
            <person name="Charoenyingcharoen P."/>
            <person name="Yukphan P."/>
        </authorList>
    </citation>
    <scope>NUCLEOTIDE SEQUENCE</scope>
    <source>
        <strain evidence="12">TBRC 13508</strain>
    </source>
</reference>
<protein>
    <recommendedName>
        <fullName evidence="3 10">Phosphate transport system permease protein PstA</fullName>
    </recommendedName>
</protein>
<keyword evidence="8 10" id="KW-1133">Transmembrane helix</keyword>
<feature type="transmembrane region" description="Helical" evidence="10">
    <location>
        <begin position="25"/>
        <end position="47"/>
    </location>
</feature>
<feature type="transmembrane region" description="Helical" evidence="10">
    <location>
        <begin position="263"/>
        <end position="286"/>
    </location>
</feature>
<evidence type="ECO:0000256" key="2">
    <source>
        <dbReference type="ARBA" id="ARBA00007069"/>
    </source>
</evidence>
<proteinExistence type="inferred from homology"/>
<dbReference type="NCBIfam" id="TIGR00974">
    <property type="entry name" value="3a0107s02c"/>
    <property type="match status" value="1"/>
</dbReference>
<evidence type="ECO:0000313" key="13">
    <source>
        <dbReference type="Proteomes" id="UP001165395"/>
    </source>
</evidence>
<comment type="caution">
    <text evidence="12">The sequence shown here is derived from an EMBL/GenBank/DDBJ whole genome shotgun (WGS) entry which is preliminary data.</text>
</comment>
<comment type="similarity">
    <text evidence="2 10">Belongs to the binding-protein-dependent transport system permease family. CysTW subfamily.</text>
</comment>
<dbReference type="InterPro" id="IPR000515">
    <property type="entry name" value="MetI-like"/>
</dbReference>
<keyword evidence="6" id="KW-0592">Phosphate transport</keyword>
<dbReference type="InterPro" id="IPR035906">
    <property type="entry name" value="MetI-like_sf"/>
</dbReference>
<evidence type="ECO:0000256" key="10">
    <source>
        <dbReference type="RuleBase" id="RU363043"/>
    </source>
</evidence>
<keyword evidence="7 10" id="KW-0812">Transmembrane</keyword>
<keyword evidence="13" id="KW-1185">Reference proteome</keyword>
<evidence type="ECO:0000256" key="9">
    <source>
        <dbReference type="ARBA" id="ARBA00023136"/>
    </source>
</evidence>
<evidence type="ECO:0000256" key="7">
    <source>
        <dbReference type="ARBA" id="ARBA00022692"/>
    </source>
</evidence>
<dbReference type="PROSITE" id="PS50928">
    <property type="entry name" value="ABC_TM1"/>
    <property type="match status" value="1"/>
</dbReference>
<keyword evidence="4" id="KW-0813">Transport</keyword>
<sequence>MVASTKGLIRENELGQFKKRKFKNAMLMAASILATTIGLFFLVWILFTLLERGLGSMSMDLVTKMTPPPGSDGGLLNAIVGSLLMIGVSTLIAAPVGVIAGIYLAEYGKKSKLANTIRFINDILLSAPSIVVGLFIYTVIVATFQQFSAWAGSLALAIIAMPIIVRTTENMLLLVPTEMREAAYGMGASQRKTVFTVSLVAARNGILTGILLAIARISGETAPLLFTALNNQFWNLNMSQPMANLPVVIFQYAMSPYENWQGIAWAGAVLITLAVLTLNIATRIIFRQSKG</sequence>
<accession>A0ABS8D257</accession>
<feature type="transmembrane region" description="Helical" evidence="10">
    <location>
        <begin position="123"/>
        <end position="144"/>
    </location>
</feature>
<dbReference type="Gene3D" id="1.10.3720.10">
    <property type="entry name" value="MetI-like"/>
    <property type="match status" value="1"/>
</dbReference>